<keyword evidence="2" id="KW-1185">Reference proteome</keyword>
<dbReference type="OrthoDB" id="8481224at2"/>
<evidence type="ECO:0008006" key="3">
    <source>
        <dbReference type="Google" id="ProtNLM"/>
    </source>
</evidence>
<name>A0A2W7IA44_9PROT</name>
<organism evidence="1 2">
    <name type="scientific">Humitalea rosea</name>
    <dbReference type="NCBI Taxonomy" id="990373"/>
    <lineage>
        <taxon>Bacteria</taxon>
        <taxon>Pseudomonadati</taxon>
        <taxon>Pseudomonadota</taxon>
        <taxon>Alphaproteobacteria</taxon>
        <taxon>Acetobacterales</taxon>
        <taxon>Roseomonadaceae</taxon>
        <taxon>Humitalea</taxon>
    </lineage>
</organism>
<evidence type="ECO:0000313" key="1">
    <source>
        <dbReference type="EMBL" id="PZW42998.1"/>
    </source>
</evidence>
<gene>
    <name evidence="1" type="ORF">C8P66_11723</name>
</gene>
<accession>A0A2W7IA44</accession>
<sequence length="336" mass="33859">MSLLAAASVTLGRKRYDSHVAGVEVQLGLLPRINQARIRLPRALTLEAAPGDDAELALEGADGRATVLHGKVQSVATAGGAATEVVLADGGALLAALRPARSYHGQDGSAVVRALVGDAGAEVGALDLDLPLSAYIAHGRRSAAEHVADLARLGGALAGCDDAGRIELRARPSRAERALRHDREILALRIARGVPPGYRQILVGNGPATADLLRHGAGPLPDDAPSPGAAARWRAAPVLRSARVAVAAGQACDAEGAGAATRLTAQAILLPWLRPGLVVEIQNLPDRLDAGGAWLVLTVCHSGGAGAAAGTRFSAVSAEAGSSLLGSLAGAVGGLL</sequence>
<dbReference type="RefSeq" id="WP_111399095.1">
    <property type="nucleotide sequence ID" value="NZ_QKYU01000017.1"/>
</dbReference>
<evidence type="ECO:0000313" key="2">
    <source>
        <dbReference type="Proteomes" id="UP000249688"/>
    </source>
</evidence>
<dbReference type="SUPFAM" id="SSF69279">
    <property type="entry name" value="Phage tail proteins"/>
    <property type="match status" value="1"/>
</dbReference>
<protein>
    <recommendedName>
        <fullName evidence="3">Phage protein D</fullName>
    </recommendedName>
</protein>
<comment type="caution">
    <text evidence="1">The sequence shown here is derived from an EMBL/GenBank/DDBJ whole genome shotgun (WGS) entry which is preliminary data.</text>
</comment>
<reference evidence="1 2" key="1">
    <citation type="submission" date="2018-06" db="EMBL/GenBank/DDBJ databases">
        <title>Genomic Encyclopedia of Archaeal and Bacterial Type Strains, Phase II (KMG-II): from individual species to whole genera.</title>
        <authorList>
            <person name="Goeker M."/>
        </authorList>
    </citation>
    <scope>NUCLEOTIDE SEQUENCE [LARGE SCALE GENOMIC DNA]</scope>
    <source>
        <strain evidence="1 2">DSM 24525</strain>
    </source>
</reference>
<dbReference type="AlphaFoldDB" id="A0A2W7IA44"/>
<dbReference type="EMBL" id="QKYU01000017">
    <property type="protein sequence ID" value="PZW42998.1"/>
    <property type="molecule type" value="Genomic_DNA"/>
</dbReference>
<proteinExistence type="predicted"/>
<dbReference type="Proteomes" id="UP000249688">
    <property type="component" value="Unassembled WGS sequence"/>
</dbReference>